<dbReference type="HAMAP" id="MF_00923">
    <property type="entry name" value="OM_assembly_BamB"/>
    <property type="match status" value="1"/>
</dbReference>
<evidence type="ECO:0000256" key="4">
    <source>
        <dbReference type="HAMAP-Rule" id="MF_00923"/>
    </source>
</evidence>
<feature type="chain" id="PRO_5045052351" description="Outer membrane protein assembly factor BamB" evidence="5">
    <location>
        <begin position="30"/>
        <end position="388"/>
    </location>
</feature>
<keyword evidence="8" id="KW-1185">Reference proteome</keyword>
<dbReference type="Gene3D" id="2.130.10.10">
    <property type="entry name" value="YVTN repeat-like/Quinoprotein amine dehydrogenase"/>
    <property type="match status" value="1"/>
</dbReference>
<comment type="function">
    <text evidence="4">Part of the outer membrane protein assembly complex, which is involved in assembly and insertion of beta-barrel proteins into the outer membrane.</text>
</comment>
<evidence type="ECO:0000256" key="5">
    <source>
        <dbReference type="SAM" id="SignalP"/>
    </source>
</evidence>
<keyword evidence="4" id="KW-0564">Palmitate</keyword>
<comment type="subunit">
    <text evidence="4">Part of the Bam complex.</text>
</comment>
<keyword evidence="3 4" id="KW-0998">Cell outer membrane</keyword>
<comment type="caution">
    <text evidence="7">The sequence shown here is derived from an EMBL/GenBank/DDBJ whole genome shotgun (WGS) entry which is preliminary data.</text>
</comment>
<dbReference type="InterPro" id="IPR015943">
    <property type="entry name" value="WD40/YVTN_repeat-like_dom_sf"/>
</dbReference>
<proteinExistence type="inferred from homology"/>
<dbReference type="PANTHER" id="PTHR34512">
    <property type="entry name" value="CELL SURFACE PROTEIN"/>
    <property type="match status" value="1"/>
</dbReference>
<gene>
    <name evidence="4 7" type="primary">bamB</name>
    <name evidence="7" type="ORF">NQT62_05265</name>
</gene>
<dbReference type="InterPro" id="IPR018391">
    <property type="entry name" value="PQQ_b-propeller_rpt"/>
</dbReference>
<feature type="domain" description="Pyrrolo-quinoline quinone repeat" evidence="6">
    <location>
        <begin position="105"/>
        <end position="312"/>
    </location>
</feature>
<comment type="similarity">
    <text evidence="4">Belongs to the BamB family.</text>
</comment>
<dbReference type="InterPro" id="IPR017687">
    <property type="entry name" value="BamB"/>
</dbReference>
<keyword evidence="2 4" id="KW-0472">Membrane</keyword>
<dbReference type="PANTHER" id="PTHR34512:SF30">
    <property type="entry name" value="OUTER MEMBRANE PROTEIN ASSEMBLY FACTOR BAMB"/>
    <property type="match status" value="1"/>
</dbReference>
<keyword evidence="4" id="KW-0449">Lipoprotein</keyword>
<dbReference type="InterPro" id="IPR002372">
    <property type="entry name" value="PQQ_rpt_dom"/>
</dbReference>
<dbReference type="Proteomes" id="UP001204142">
    <property type="component" value="Unassembled WGS sequence"/>
</dbReference>
<reference evidence="7 8" key="1">
    <citation type="submission" date="2022-07" db="EMBL/GenBank/DDBJ databases">
        <authorList>
            <person name="Xamxidin M."/>
            <person name="Wu M."/>
        </authorList>
    </citation>
    <scope>NUCLEOTIDE SEQUENCE [LARGE SCALE GENOMIC DNA]</scope>
    <source>
        <strain evidence="7 8">NBRC 111650</strain>
    </source>
</reference>
<evidence type="ECO:0000256" key="2">
    <source>
        <dbReference type="ARBA" id="ARBA00023136"/>
    </source>
</evidence>
<evidence type="ECO:0000256" key="3">
    <source>
        <dbReference type="ARBA" id="ARBA00023237"/>
    </source>
</evidence>
<evidence type="ECO:0000256" key="1">
    <source>
        <dbReference type="ARBA" id="ARBA00022729"/>
    </source>
</evidence>
<dbReference type="SMART" id="SM00564">
    <property type="entry name" value="PQQ"/>
    <property type="match status" value="5"/>
</dbReference>
<dbReference type="SUPFAM" id="SSF50998">
    <property type="entry name" value="Quinoprotein alcohol dehydrogenase-like"/>
    <property type="match status" value="1"/>
</dbReference>
<evidence type="ECO:0000313" key="8">
    <source>
        <dbReference type="Proteomes" id="UP001204142"/>
    </source>
</evidence>
<evidence type="ECO:0000259" key="6">
    <source>
        <dbReference type="Pfam" id="PF13360"/>
    </source>
</evidence>
<evidence type="ECO:0000313" key="7">
    <source>
        <dbReference type="EMBL" id="MCQ8895847.1"/>
    </source>
</evidence>
<protein>
    <recommendedName>
        <fullName evidence="4">Outer membrane protein assembly factor BamB</fullName>
    </recommendedName>
</protein>
<keyword evidence="1 4" id="KW-0732">Signal</keyword>
<dbReference type="PROSITE" id="PS51257">
    <property type="entry name" value="PROKAR_LIPOPROTEIN"/>
    <property type="match status" value="1"/>
</dbReference>
<comment type="subcellular location">
    <subcellularLocation>
        <location evidence="4">Cell outer membrane</location>
        <topology evidence="4">Lipid-anchor</topology>
    </subcellularLocation>
</comment>
<feature type="signal peptide" evidence="5">
    <location>
        <begin position="1"/>
        <end position="29"/>
    </location>
</feature>
<dbReference type="NCBIfam" id="TIGR03300">
    <property type="entry name" value="assembly_YfgL"/>
    <property type="match status" value="1"/>
</dbReference>
<dbReference type="RefSeq" id="WP_256763613.1">
    <property type="nucleotide sequence ID" value="NZ_JANIGO010000002.1"/>
</dbReference>
<name>A0ABT1WE95_9BURK</name>
<dbReference type="EMBL" id="JANIGO010000002">
    <property type="protein sequence ID" value="MCQ8895847.1"/>
    <property type="molecule type" value="Genomic_DNA"/>
</dbReference>
<sequence length="388" mass="41262">MKQVMKYGCVAVVSLALGGCSTLSSMVNAVNPFSSSKVRPAELASFKPELSVNTRWSVDVGDSDQGYFTPVAYGNTVYAASQEGKVYAVDKASGKVRWSVKLDSKLKSGVGVTADTVAVVDASNQLVALDGQGKPKWKVPLSVDAISVPIGTLNSILIRGIDFSVNNYASDNGALRWAFTRQLPPLTLRINSTVDVNNARVYAGFPGGRLIGVDLNNGAQVWEGVLASPSGTTEIERITDVTGSPVYNFREVCAASFQGRVGCLDAVNGRSIWSTEFSSPNGASVDDRYLIASNELGDLFAFSRSGGKQVWRVANFQRRQPTAPFAIGRAVAIGDFEGYVHFIDRDTGKTVARTQVGSAAFSSNPQPGDSGELVVQSRKGKLALLSVQ</sequence>
<organism evidence="7 8">
    <name type="scientific">Limnobacter humi</name>
    <dbReference type="NCBI Taxonomy" id="1778671"/>
    <lineage>
        <taxon>Bacteria</taxon>
        <taxon>Pseudomonadati</taxon>
        <taxon>Pseudomonadota</taxon>
        <taxon>Betaproteobacteria</taxon>
        <taxon>Burkholderiales</taxon>
        <taxon>Burkholderiaceae</taxon>
        <taxon>Limnobacter</taxon>
    </lineage>
</organism>
<dbReference type="Pfam" id="PF13360">
    <property type="entry name" value="PQQ_2"/>
    <property type="match status" value="1"/>
</dbReference>
<accession>A0ABT1WE95</accession>
<dbReference type="InterPro" id="IPR011047">
    <property type="entry name" value="Quinoprotein_ADH-like_sf"/>
</dbReference>